<dbReference type="PANTHER" id="PTHR11552">
    <property type="entry name" value="GLUCOSE-METHANOL-CHOLINE GMC OXIDOREDUCTASE"/>
    <property type="match status" value="1"/>
</dbReference>
<dbReference type="EMBL" id="UGCD01000002">
    <property type="protein sequence ID" value="STI19517.1"/>
    <property type="molecule type" value="Genomic_DNA"/>
</dbReference>
<dbReference type="EC" id="1.1.99.1" evidence="3"/>
<keyword evidence="3" id="KW-0560">Oxidoreductase</keyword>
<evidence type="ECO:0000313" key="4">
    <source>
        <dbReference type="Proteomes" id="UP000254159"/>
    </source>
</evidence>
<dbReference type="SUPFAM" id="SSF51905">
    <property type="entry name" value="FAD/NAD(P)-binding domain"/>
    <property type="match status" value="1"/>
</dbReference>
<proteinExistence type="inferred from homology"/>
<accession>A0A376RQ97</accession>
<dbReference type="AlphaFoldDB" id="A0A376RQ97"/>
<dbReference type="Pfam" id="PF05199">
    <property type="entry name" value="GMC_oxred_C"/>
    <property type="match status" value="1"/>
</dbReference>
<evidence type="ECO:0000259" key="2">
    <source>
        <dbReference type="Pfam" id="PF05199"/>
    </source>
</evidence>
<dbReference type="GO" id="GO:0050660">
    <property type="term" value="F:flavin adenine dinucleotide binding"/>
    <property type="evidence" value="ECO:0007669"/>
    <property type="project" value="InterPro"/>
</dbReference>
<dbReference type="PANTHER" id="PTHR11552:SF147">
    <property type="entry name" value="CHOLINE DEHYDROGENASE, MITOCHONDRIAL"/>
    <property type="match status" value="1"/>
</dbReference>
<dbReference type="GO" id="GO:0016020">
    <property type="term" value="C:membrane"/>
    <property type="evidence" value="ECO:0007669"/>
    <property type="project" value="TreeGrafter"/>
</dbReference>
<reference evidence="3 4" key="1">
    <citation type="submission" date="2018-06" db="EMBL/GenBank/DDBJ databases">
        <authorList>
            <consortium name="Pathogen Informatics"/>
            <person name="Doyle S."/>
        </authorList>
    </citation>
    <scope>NUCLEOTIDE SEQUENCE [LARGE SCALE GENOMIC DNA]</scope>
    <source>
        <strain evidence="3 4">NCTC10865</strain>
    </source>
</reference>
<dbReference type="InterPro" id="IPR036188">
    <property type="entry name" value="FAD/NAD-bd_sf"/>
</dbReference>
<dbReference type="GO" id="GO:0008812">
    <property type="term" value="F:choline dehydrogenase activity"/>
    <property type="evidence" value="ECO:0007669"/>
    <property type="project" value="UniProtKB-EC"/>
</dbReference>
<dbReference type="Gene3D" id="3.50.50.60">
    <property type="entry name" value="FAD/NAD(P)-binding domain"/>
    <property type="match status" value="1"/>
</dbReference>
<gene>
    <name evidence="3" type="primary">betA_2</name>
    <name evidence="3" type="ORF">NCTC10865_04888</name>
</gene>
<protein>
    <submittedName>
        <fullName evidence="3">Choline dehydrogenase</fullName>
        <ecNumber evidence="3">1.1.99.1</ecNumber>
    </submittedName>
</protein>
<organism evidence="3 4">
    <name type="scientific">Escherichia coli</name>
    <dbReference type="NCBI Taxonomy" id="562"/>
    <lineage>
        <taxon>Bacteria</taxon>
        <taxon>Pseudomonadati</taxon>
        <taxon>Pseudomonadota</taxon>
        <taxon>Gammaproteobacteria</taxon>
        <taxon>Enterobacterales</taxon>
        <taxon>Enterobacteriaceae</taxon>
        <taxon>Escherichia</taxon>
    </lineage>
</organism>
<name>A0A376RQ97_ECOLX</name>
<dbReference type="Proteomes" id="UP000254159">
    <property type="component" value="Unassembled WGS sequence"/>
</dbReference>
<sequence>MSFVRNHAETAFHPCGTCKMGYDEMSVVDGEGRVHGLEGLRVVDASIMPQIITGNLNATTIMIGEKIADMIRGQEALPRSTAGYFVANGMPVRAKKMSRDVN</sequence>
<evidence type="ECO:0000256" key="1">
    <source>
        <dbReference type="ARBA" id="ARBA00010790"/>
    </source>
</evidence>
<dbReference type="GO" id="GO:0019285">
    <property type="term" value="P:glycine betaine biosynthetic process from choline"/>
    <property type="evidence" value="ECO:0007669"/>
    <property type="project" value="TreeGrafter"/>
</dbReference>
<comment type="similarity">
    <text evidence="1">Belongs to the GMC oxidoreductase family.</text>
</comment>
<dbReference type="InterPro" id="IPR012132">
    <property type="entry name" value="GMC_OxRdtase"/>
</dbReference>
<dbReference type="InterPro" id="IPR007867">
    <property type="entry name" value="GMC_OxRtase_C"/>
</dbReference>
<feature type="domain" description="Glucose-methanol-choline oxidoreductase C-terminal" evidence="2">
    <location>
        <begin position="2"/>
        <end position="64"/>
    </location>
</feature>
<evidence type="ECO:0000313" key="3">
    <source>
        <dbReference type="EMBL" id="STI19517.1"/>
    </source>
</evidence>